<name>A0A0G2ZHH5_9BACT</name>
<dbReference type="KEGG" id="kpf:IX53_04200"/>
<gene>
    <name evidence="1" type="ORF">IX53_04200</name>
</gene>
<dbReference type="InterPro" id="IPR038636">
    <property type="entry name" value="Wzi_sf"/>
</dbReference>
<dbReference type="EMBL" id="CP011232">
    <property type="protein sequence ID" value="AKI98253.1"/>
    <property type="molecule type" value="Genomic_DNA"/>
</dbReference>
<protein>
    <recommendedName>
        <fullName evidence="3">Alginate export domain-containing protein</fullName>
    </recommendedName>
</protein>
<dbReference type="InterPro" id="IPR026950">
    <property type="entry name" value="Caps_assemb_Wzi"/>
</dbReference>
<dbReference type="Proteomes" id="UP000035159">
    <property type="component" value="Chromosome"/>
</dbReference>
<dbReference type="Gene3D" id="2.40.160.130">
    <property type="entry name" value="Capsule assembly protein Wzi"/>
    <property type="match status" value="1"/>
</dbReference>
<evidence type="ECO:0000313" key="1">
    <source>
        <dbReference type="EMBL" id="AKI98253.1"/>
    </source>
</evidence>
<dbReference type="PATRIC" id="fig|1330330.3.peg.840"/>
<dbReference type="Pfam" id="PF14052">
    <property type="entry name" value="Caps_assemb_Wzi"/>
    <property type="match status" value="1"/>
</dbReference>
<proteinExistence type="predicted"/>
<evidence type="ECO:0000313" key="2">
    <source>
        <dbReference type="Proteomes" id="UP000035159"/>
    </source>
</evidence>
<organism evidence="1 2">
    <name type="scientific">Kosmotoga pacifica</name>
    <dbReference type="NCBI Taxonomy" id="1330330"/>
    <lineage>
        <taxon>Bacteria</taxon>
        <taxon>Thermotogati</taxon>
        <taxon>Thermotogota</taxon>
        <taxon>Thermotogae</taxon>
        <taxon>Kosmotogales</taxon>
        <taxon>Kosmotogaceae</taxon>
        <taxon>Kosmotoga</taxon>
    </lineage>
</organism>
<dbReference type="AlphaFoldDB" id="A0A0G2ZHH5"/>
<keyword evidence="2" id="KW-1185">Reference proteome</keyword>
<accession>A0A0G2ZHH5</accession>
<reference evidence="1 2" key="1">
    <citation type="submission" date="2015-04" db="EMBL/GenBank/DDBJ databases">
        <title>Complete Genome Sequence of Kosmotoga pacifica SLHLJ1.</title>
        <authorList>
            <person name="Jiang L.J."/>
            <person name="Shao Z.Z."/>
            <person name="Jebbar M."/>
        </authorList>
    </citation>
    <scope>NUCLEOTIDE SEQUENCE [LARGE SCALE GENOMIC DNA]</scope>
    <source>
        <strain evidence="1 2">SLHLJ1</strain>
    </source>
</reference>
<evidence type="ECO:0008006" key="3">
    <source>
        <dbReference type="Google" id="ProtNLM"/>
    </source>
</evidence>
<sequence>MLLVLLIPLILLANLANLSFKGDEAYALWKAKLLLAGEVPYTPNTPVTSAFMGDRKQYKSNTEVSFKTIPQLTLHNFEPFTTRAGWYNPCVPLYLRYRYDTLYPWMILRFDSNIENNLKAVINLDFRKDYRSYISHGPSGSATPLTNFPVELLKGDIRALDFSFPSFGYAAYSSNHFFASLGRYKLSWGPLRNGLTLSDASEYYDNFSSAFITPMGAGSFSYTFNLISVIPLLSSSEWERQTKVSEGNPHYWDLNQDQVYAEPSKLIVGHRFDIKPNRWLRFGIGEINVVGGKHPDLTDFNPFIVFHNTYGEGFSNVMMSIDFSIVPAKGLQIYGEFTMDDFAGPTEAGARGKPNAMAYGLGIEYFQETSYGLLRLSGEIYHTDTWIYNRWQPLLKITNRTITKSELPGSRDANEYPLGFKYGPDLNAFSLLFEWLANHMNISLKFEHFTQGEVTLDTPYLNMDEPSDEPGEFTDRESWKGPVGELKKANIVTLKLKHGSFRSVKIGTDLGIYFGSYFEQYTTRKFTFELRPFIELEF</sequence>